<dbReference type="KEGG" id="vg:64766241"/>
<keyword evidence="2" id="KW-1185">Reference proteome</keyword>
<reference evidence="1 2" key="1">
    <citation type="submission" date="2019-05" db="EMBL/GenBank/DDBJ databases">
        <authorList>
            <person name="Pope W.H."/>
            <person name="Garlena R.A."/>
            <person name="Russell D.A."/>
            <person name="Jacobs-Sera D."/>
            <person name="Hatfull G.F."/>
        </authorList>
    </citation>
    <scope>NUCLEOTIDE SEQUENCE [LARGE SCALE GENOMIC DNA]</scope>
</reference>
<accession>A0A4Y6EJ00</accession>
<organism evidence="1 2">
    <name type="scientific">Gordonia phage Pupper</name>
    <dbReference type="NCBI Taxonomy" id="2571249"/>
    <lineage>
        <taxon>Viruses</taxon>
        <taxon>Duplodnaviria</taxon>
        <taxon>Heunggongvirae</taxon>
        <taxon>Uroviricota</taxon>
        <taxon>Caudoviricetes</taxon>
        <taxon>Puppervirus</taxon>
        <taxon>Puppervirus Pupper</taxon>
    </lineage>
</organism>
<dbReference type="Proteomes" id="UP000318375">
    <property type="component" value="Segment"/>
</dbReference>
<dbReference type="GeneID" id="64766241"/>
<protein>
    <submittedName>
        <fullName evidence="1">Uncharacterized protein</fullName>
    </submittedName>
</protein>
<dbReference type="RefSeq" id="YP_010059010.1">
    <property type="nucleotide sequence ID" value="NC_054723.1"/>
</dbReference>
<gene>
    <name evidence="1" type="primary">222</name>
    <name evidence="1" type="ORF">SEA_PUPPER_222</name>
</gene>
<proteinExistence type="predicted"/>
<evidence type="ECO:0000313" key="2">
    <source>
        <dbReference type="Proteomes" id="UP000318375"/>
    </source>
</evidence>
<evidence type="ECO:0000313" key="1">
    <source>
        <dbReference type="EMBL" id="QDF18708.1"/>
    </source>
</evidence>
<name>A0A4Y6EJ00_9CAUD</name>
<dbReference type="EMBL" id="MK977695">
    <property type="protein sequence ID" value="QDF18708.1"/>
    <property type="molecule type" value="Genomic_DNA"/>
</dbReference>
<sequence>MSFDNPDPGFLENITEDPAPARLMRIDSGDPDQVEQVAQVFHDGITGGAVEWEDEPLADQAFYRQQAHAVLVSLATYPKGVNWMGFQLVEDRTLPPGVAIVAPERCPRCDDTGDVHRMDGEWLGECHCPAGQEIKGRPTDAEIQAAINVLDRLWPPEKDSQGRPATLRCVSSNDLRRELSTYEEEW</sequence>